<organism evidence="1 2">
    <name type="scientific">Trichogramma brassicae</name>
    <dbReference type="NCBI Taxonomy" id="86971"/>
    <lineage>
        <taxon>Eukaryota</taxon>
        <taxon>Metazoa</taxon>
        <taxon>Ecdysozoa</taxon>
        <taxon>Arthropoda</taxon>
        <taxon>Hexapoda</taxon>
        <taxon>Insecta</taxon>
        <taxon>Pterygota</taxon>
        <taxon>Neoptera</taxon>
        <taxon>Endopterygota</taxon>
        <taxon>Hymenoptera</taxon>
        <taxon>Apocrita</taxon>
        <taxon>Proctotrupomorpha</taxon>
        <taxon>Chalcidoidea</taxon>
        <taxon>Trichogrammatidae</taxon>
        <taxon>Trichogramma</taxon>
    </lineage>
</organism>
<gene>
    <name evidence="1" type="ORF">TBRA_LOCUS8572</name>
</gene>
<evidence type="ECO:0000313" key="1">
    <source>
        <dbReference type="EMBL" id="CAB0036714.1"/>
    </source>
</evidence>
<dbReference type="Proteomes" id="UP000479190">
    <property type="component" value="Unassembled WGS sequence"/>
</dbReference>
<dbReference type="AlphaFoldDB" id="A0A6H5IHX4"/>
<name>A0A6H5IHX4_9HYME</name>
<dbReference type="EMBL" id="CADCXV010000826">
    <property type="protein sequence ID" value="CAB0036714.1"/>
    <property type="molecule type" value="Genomic_DNA"/>
</dbReference>
<reference evidence="1 2" key="1">
    <citation type="submission" date="2020-02" db="EMBL/GenBank/DDBJ databases">
        <authorList>
            <person name="Ferguson B K."/>
        </authorList>
    </citation>
    <scope>NUCLEOTIDE SEQUENCE [LARGE SCALE GENOMIC DNA]</scope>
</reference>
<sequence length="162" mass="18335">MSEWHALLAMIWYIDTRRIYADAQAHGRGGKRIAGDPRGAVQGSSSKQQMLFSQAFIYVRASTFIRQVRILEESSFDALSQSETSGPSSAHRRTRSSCARKKTALRASLRAIYREMVLHEAREQVRIATRAQLELIVPLCSTRQAICSRSALYQLRLFAETD</sequence>
<evidence type="ECO:0000313" key="2">
    <source>
        <dbReference type="Proteomes" id="UP000479190"/>
    </source>
</evidence>
<keyword evidence="2" id="KW-1185">Reference proteome</keyword>
<proteinExistence type="predicted"/>
<protein>
    <submittedName>
        <fullName evidence="1">Uncharacterized protein</fullName>
    </submittedName>
</protein>
<accession>A0A6H5IHX4</accession>